<comment type="caution">
    <text evidence="2">The sequence shown here is derived from an EMBL/GenBank/DDBJ whole genome shotgun (WGS) entry which is preliminary data.</text>
</comment>
<protein>
    <submittedName>
        <fullName evidence="2">Uncharacterized protein</fullName>
    </submittedName>
</protein>
<evidence type="ECO:0000313" key="3">
    <source>
        <dbReference type="Proteomes" id="UP001335648"/>
    </source>
</evidence>
<sequence>MRRPQTKWFKKIIKVQSLHVLRASMSSEPPCPQSLHVLRASMSSEPGLLQQPLSGGSGSCSSPSPAGRAPPAAPLRRVGLLQQPLSGGSGSSSSPRTTRRLAYKHVHTRKSN</sequence>
<proteinExistence type="predicted"/>
<feature type="compositionally biased region" description="Basic residues" evidence="1">
    <location>
        <begin position="97"/>
        <end position="112"/>
    </location>
</feature>
<dbReference type="Proteomes" id="UP001335648">
    <property type="component" value="Unassembled WGS sequence"/>
</dbReference>
<keyword evidence="3" id="KW-1185">Reference proteome</keyword>
<feature type="compositionally biased region" description="Low complexity" evidence="1">
    <location>
        <begin position="47"/>
        <end position="96"/>
    </location>
</feature>
<evidence type="ECO:0000313" key="2">
    <source>
        <dbReference type="EMBL" id="KAK5896517.1"/>
    </source>
</evidence>
<name>A0AAN8C4A2_9TELE</name>
<organism evidence="2 3">
    <name type="scientific">Champsocephalus esox</name>
    <name type="common">pike icefish</name>
    <dbReference type="NCBI Taxonomy" id="159716"/>
    <lineage>
        <taxon>Eukaryota</taxon>
        <taxon>Metazoa</taxon>
        <taxon>Chordata</taxon>
        <taxon>Craniata</taxon>
        <taxon>Vertebrata</taxon>
        <taxon>Euteleostomi</taxon>
        <taxon>Actinopterygii</taxon>
        <taxon>Neopterygii</taxon>
        <taxon>Teleostei</taxon>
        <taxon>Neoteleostei</taxon>
        <taxon>Acanthomorphata</taxon>
        <taxon>Eupercaria</taxon>
        <taxon>Perciformes</taxon>
        <taxon>Notothenioidei</taxon>
        <taxon>Channichthyidae</taxon>
        <taxon>Champsocephalus</taxon>
    </lineage>
</organism>
<gene>
    <name evidence="2" type="ORF">CesoFtcFv8_009663</name>
</gene>
<reference evidence="2 3" key="1">
    <citation type="journal article" date="2023" name="Mol. Biol. Evol.">
        <title>Genomics of Secondarily Temperate Adaptation in the Only Non-Antarctic Icefish.</title>
        <authorList>
            <person name="Rivera-Colon A.G."/>
            <person name="Rayamajhi N."/>
            <person name="Minhas B.F."/>
            <person name="Madrigal G."/>
            <person name="Bilyk K.T."/>
            <person name="Yoon V."/>
            <person name="Hune M."/>
            <person name="Gregory S."/>
            <person name="Cheng C.H.C."/>
            <person name="Catchen J.M."/>
        </authorList>
    </citation>
    <scope>NUCLEOTIDE SEQUENCE [LARGE SCALE GENOMIC DNA]</scope>
    <source>
        <strain evidence="2">JC2023a</strain>
    </source>
</reference>
<evidence type="ECO:0000256" key="1">
    <source>
        <dbReference type="SAM" id="MobiDB-lite"/>
    </source>
</evidence>
<dbReference type="AlphaFoldDB" id="A0AAN8C4A2"/>
<accession>A0AAN8C4A2</accession>
<dbReference type="EMBL" id="JAULUE010002053">
    <property type="protein sequence ID" value="KAK5896517.1"/>
    <property type="molecule type" value="Genomic_DNA"/>
</dbReference>
<feature type="region of interest" description="Disordered" evidence="1">
    <location>
        <begin position="39"/>
        <end position="112"/>
    </location>
</feature>